<dbReference type="PANTHER" id="PTHR46406">
    <property type="entry name" value="NITRIC OXIDE-ASSOCIATED PROTEIN 1"/>
    <property type="match status" value="1"/>
</dbReference>
<sequence length="110" mass="12309">MGGEERMNEFPPLVPQEVILEGIGKNEAIADIKLSSAGWVAVTAHSNNKMQLRCYTPEGTLVTIRTPPMLPYIVHLKGKRVKGSSAYRTKRPPSFVQDLKSNINEKKYKI</sequence>
<accession>A0A2D4IZ15</accession>
<dbReference type="PANTHER" id="PTHR46406:SF1">
    <property type="entry name" value="NITRIC OXIDE-ASSOCIATED PROTEIN 1"/>
    <property type="match status" value="1"/>
</dbReference>
<dbReference type="EMBL" id="IACK01134695">
    <property type="protein sequence ID" value="LAA89479.1"/>
    <property type="molecule type" value="Transcribed_RNA"/>
</dbReference>
<organism evidence="1">
    <name type="scientific">Micrurus lemniscatus lemniscatus</name>
    <dbReference type="NCBI Taxonomy" id="129467"/>
    <lineage>
        <taxon>Eukaryota</taxon>
        <taxon>Metazoa</taxon>
        <taxon>Chordata</taxon>
        <taxon>Craniata</taxon>
        <taxon>Vertebrata</taxon>
        <taxon>Euteleostomi</taxon>
        <taxon>Lepidosauria</taxon>
        <taxon>Squamata</taxon>
        <taxon>Bifurcata</taxon>
        <taxon>Unidentata</taxon>
        <taxon>Episquamata</taxon>
        <taxon>Toxicofera</taxon>
        <taxon>Serpentes</taxon>
        <taxon>Colubroidea</taxon>
        <taxon>Elapidae</taxon>
        <taxon>Elapinae</taxon>
        <taxon>Micrurus</taxon>
    </lineage>
</organism>
<dbReference type="AlphaFoldDB" id="A0A2D4IZ15"/>
<proteinExistence type="predicted"/>
<protein>
    <submittedName>
        <fullName evidence="1">Uncharacterized protein</fullName>
    </submittedName>
</protein>
<reference evidence="1" key="1">
    <citation type="submission" date="2017-07" db="EMBL/GenBank/DDBJ databases">
        <authorList>
            <person name="Mikheyev A."/>
            <person name="Grau M."/>
        </authorList>
    </citation>
    <scope>NUCLEOTIDE SEQUENCE</scope>
    <source>
        <tissue evidence="1">Venom_gland</tissue>
    </source>
</reference>
<evidence type="ECO:0000313" key="1">
    <source>
        <dbReference type="EMBL" id="LAA89479.1"/>
    </source>
</evidence>
<name>A0A2D4IZ15_MICLE</name>
<reference evidence="1" key="2">
    <citation type="submission" date="2017-11" db="EMBL/GenBank/DDBJ databases">
        <title>Coralsnake Venomics: Analyses of Venom Gland Transcriptomes and Proteomes of Six Brazilian Taxa.</title>
        <authorList>
            <person name="Aird S.D."/>
            <person name="Jorge da Silva N."/>
            <person name="Qiu L."/>
            <person name="Villar-Briones A."/>
            <person name="Aparecida-Saddi V."/>
            <person name="Campos-Telles M.P."/>
            <person name="Grau M."/>
            <person name="Mikheyev A.S."/>
        </authorList>
    </citation>
    <scope>NUCLEOTIDE SEQUENCE</scope>
    <source>
        <tissue evidence="1">Venom_gland</tissue>
    </source>
</reference>
<dbReference type="InterPro" id="IPR052807">
    <property type="entry name" value="Mito_transl_resp_regulator"/>
</dbReference>